<dbReference type="EMBL" id="LFMY01000006">
    <property type="protein sequence ID" value="OKL59867.1"/>
    <property type="molecule type" value="Genomic_DNA"/>
</dbReference>
<accession>A0A225B204</accession>
<dbReference type="GeneID" id="31004439"/>
<sequence>MPPSTVFSYWRRDHRRTSPAPGSASPIGRPYSPTTFADAPPRLPGLPATTTTTTTTFSGMFIESPQDHVGASPAPPLPSQKQQQHLQETTGADKRLSAAALSSQHSYNNLRVPSAPTDNPVRPHSSPGNTAQHEELSPESAHSGQPLSPNGQPDMHSQKPNGSWRLGFNRNSAHSLAEDQKDTRPSKAAGIDLRINTNVEGGVGFIGGVSLKEMKTESVPFAGHHEQQEPATQQQQQQPKHGKTKRHLLNPMTLLARRRSSQIASSRLDEGSIGYANLVPAIPDDYDPRIRGNIVHDFSAPRPRPQLSGRDSSMESSKKSSVPSSAVTRHSEHSPVFKEHFEEDRKPLQVESKGFLQSSLLTDAGSTDHDPADLPEFARKLPSSLPELDDNQSTVEQNDAAVLEAPLPASSIQPTPRSSPKKSIESASQPASSIPMRLKSDASRFSFDMNGVGSSAQEKLLEENYKEKEAARREEARQNRSSFSDYDDDDFDYDAMEDDGGFEERIPGINADAEDMDDQFQDFSGVVRTSEPSFIPILPTIAASPISPSYPESAMVGAVGNAQINVNNGGVVSSNLSRSSSTYSRHEDVQKGSEALSGPYAVLATEQTAIGTLNTNNIDETKLQLEASVEENNAHNLDDYDDDDMYFDDGEFGDLPENENNATFDESIFDNDNGQLYERKFYPGTKIPVKLQGGEEEEGKEDVPVQRLESGPSTQSQVRHVPSLVSEFRPESWDFGNQIASKLSSSEVTKVPGGVLSEHNLEAFHSALARVADEAAAAGNLQRNTSLSETSLGQGSNSQLIESHPGLISDDNRLSQATGFEDVLDDFNYDDDDGFDDDLIIAEANADALENDDEGFYGQEFGFYAQSSENCNDEPIYGGYFGTQGPGSLNRSHSGGANFREPSLTPITERSEWSTRNSIISLTALGPAAVQPNPLANPGLSQLVDMEYNDEDMSLGALLKLRRGAFGGSNGSLRSSTGSLSPQPAPVGTSNRASFLSIPEDSPVELNSNNTELGFQLPEPSRRLSHNQSSSPLSDRNSLPGSPTMTLDWLTGGETRSSVGDGERRQEPQVFAQQSEQPC</sequence>
<feature type="compositionally biased region" description="Polar residues" evidence="1">
    <location>
        <begin position="1026"/>
        <end position="1045"/>
    </location>
</feature>
<feature type="region of interest" description="Disordered" evidence="1">
    <location>
        <begin position="969"/>
        <end position="1079"/>
    </location>
</feature>
<keyword evidence="3" id="KW-1185">Reference proteome</keyword>
<name>A0A225B204_TALAT</name>
<evidence type="ECO:0000313" key="2">
    <source>
        <dbReference type="EMBL" id="OKL59867.1"/>
    </source>
</evidence>
<feature type="compositionally biased region" description="Basic and acidic residues" evidence="1">
    <location>
        <begin position="176"/>
        <end position="185"/>
    </location>
</feature>
<feature type="compositionally biased region" description="Polar residues" evidence="1">
    <location>
        <begin position="971"/>
        <end position="994"/>
    </location>
</feature>
<feature type="compositionally biased region" description="Polar residues" evidence="1">
    <location>
        <begin position="79"/>
        <end position="90"/>
    </location>
</feature>
<feature type="compositionally biased region" description="Polar residues" evidence="1">
    <location>
        <begin position="100"/>
        <end position="111"/>
    </location>
</feature>
<feature type="region of interest" description="Disordered" evidence="1">
    <location>
        <begin position="295"/>
        <end position="348"/>
    </location>
</feature>
<dbReference type="RefSeq" id="XP_020119988.1">
    <property type="nucleotide sequence ID" value="XM_020266981.1"/>
</dbReference>
<evidence type="ECO:0000313" key="3">
    <source>
        <dbReference type="Proteomes" id="UP000214365"/>
    </source>
</evidence>
<feature type="compositionally biased region" description="Basic and acidic residues" evidence="1">
    <location>
        <begin position="329"/>
        <end position="348"/>
    </location>
</feature>
<feature type="compositionally biased region" description="Polar residues" evidence="1">
    <location>
        <begin position="140"/>
        <end position="151"/>
    </location>
</feature>
<reference evidence="2 3" key="1">
    <citation type="submission" date="2015-06" db="EMBL/GenBank/DDBJ databases">
        <title>Talaromyces atroroseus IBT 11181 draft genome.</title>
        <authorList>
            <person name="Rasmussen K.B."/>
            <person name="Rasmussen S."/>
            <person name="Petersen B."/>
            <person name="Sicheritz-Ponten T."/>
            <person name="Mortensen U.H."/>
            <person name="Thrane U."/>
        </authorList>
    </citation>
    <scope>NUCLEOTIDE SEQUENCE [LARGE SCALE GENOMIC DNA]</scope>
    <source>
        <strain evidence="2 3">IBT 11181</strain>
    </source>
</reference>
<dbReference type="Proteomes" id="UP000214365">
    <property type="component" value="Unassembled WGS sequence"/>
</dbReference>
<dbReference type="STRING" id="1441469.A0A225B204"/>
<feature type="region of interest" description="Disordered" evidence="1">
    <location>
        <begin position="692"/>
        <end position="720"/>
    </location>
</feature>
<dbReference type="AlphaFoldDB" id="A0A225B204"/>
<feature type="region of interest" description="Disordered" evidence="1">
    <location>
        <begin position="467"/>
        <end position="493"/>
    </location>
</feature>
<organism evidence="2 3">
    <name type="scientific">Talaromyces atroroseus</name>
    <dbReference type="NCBI Taxonomy" id="1441469"/>
    <lineage>
        <taxon>Eukaryota</taxon>
        <taxon>Fungi</taxon>
        <taxon>Dikarya</taxon>
        <taxon>Ascomycota</taxon>
        <taxon>Pezizomycotina</taxon>
        <taxon>Eurotiomycetes</taxon>
        <taxon>Eurotiomycetidae</taxon>
        <taxon>Eurotiales</taxon>
        <taxon>Trichocomaceae</taxon>
        <taxon>Talaromyces</taxon>
        <taxon>Talaromyces sect. Trachyspermi</taxon>
    </lineage>
</organism>
<evidence type="ECO:0008006" key="4">
    <source>
        <dbReference type="Google" id="ProtNLM"/>
    </source>
</evidence>
<proteinExistence type="predicted"/>
<feature type="region of interest" description="Disordered" evidence="1">
    <location>
        <begin position="382"/>
        <end position="437"/>
    </location>
</feature>
<gene>
    <name evidence="2" type="ORF">UA08_04684</name>
</gene>
<protein>
    <recommendedName>
        <fullName evidence="4">AGC-kinase C-terminal domain-containing protein</fullName>
    </recommendedName>
</protein>
<feature type="compositionally biased region" description="Low complexity" evidence="1">
    <location>
        <begin position="229"/>
        <end position="239"/>
    </location>
</feature>
<feature type="compositionally biased region" description="Basic and acidic residues" evidence="1">
    <location>
        <begin position="467"/>
        <end position="478"/>
    </location>
</feature>
<evidence type="ECO:0000256" key="1">
    <source>
        <dbReference type="SAM" id="MobiDB-lite"/>
    </source>
</evidence>
<comment type="caution">
    <text evidence="2">The sequence shown here is derived from an EMBL/GenBank/DDBJ whole genome shotgun (WGS) entry which is preliminary data.</text>
</comment>
<dbReference type="OrthoDB" id="5408302at2759"/>
<feature type="region of interest" description="Disordered" evidence="1">
    <location>
        <begin position="216"/>
        <end position="251"/>
    </location>
</feature>
<feature type="region of interest" description="Disordered" evidence="1">
    <location>
        <begin position="1"/>
        <end position="192"/>
    </location>
</feature>